<keyword evidence="5" id="KW-0560">Oxidoreductase</keyword>
<comment type="similarity">
    <text evidence="2">Belongs to the cytochrome P450 family.</text>
</comment>
<reference evidence="11" key="1">
    <citation type="submission" date="2017-02" db="EMBL/GenBank/DDBJ databases">
        <authorList>
            <person name="Tafer H."/>
            <person name="Lopandic K."/>
        </authorList>
    </citation>
    <scope>NUCLEOTIDE SEQUENCE [LARGE SCALE GENOMIC DNA]</scope>
    <source>
        <strain evidence="11">CBS 366.77</strain>
    </source>
</reference>
<feature type="transmembrane region" description="Helical" evidence="9">
    <location>
        <begin position="7"/>
        <end position="29"/>
    </location>
</feature>
<keyword evidence="9" id="KW-0812">Transmembrane</keyword>
<keyword evidence="9" id="KW-1133">Transmembrane helix</keyword>
<dbReference type="PRINTS" id="PR00385">
    <property type="entry name" value="P450"/>
</dbReference>
<keyword evidence="11" id="KW-1185">Reference proteome</keyword>
<gene>
    <name evidence="10" type="ORF">PHISCL_04871</name>
</gene>
<sequence>MAPKDILCLLSIFIALILVITWVVVYRLFFSPLSKFPGPKLAAATQLYELYFDVVKGGQFLWEVERMHREYGPVVRINPFEVHIMDPDYYDTLYAGSIRRRDKDPWFSFIGLPKSTFSTAPHGLHRLRRNALNRFFSKQSIQDFEPTMHEKLELLSEHLCRTMKRNSVLDLHSAYLCFAADTVSTYSFGPSGCFGYLDNSCLTDDWKKKVNSVFEHLILVRHIPPLLHIGRNFPLLASLLVPKFSYINAAETQIRATVRKIYDMSEDAESKSAGCILPTIAASSKVSTEEKDLRRMTDEATFLMVAGTDAPSQVLAITMFYILRNTEVYWKLRNELETAFPEPLETMSWNKLERIDYLSAIVKEGLRISAVVTTRLPRIAPDETLVYGKWRIPAGTPVSMSNHFILRDENIFPNALEFTPERWMTVENRRSLERYLVPFSKGSQSCLGQNMTYAWLFLALGMSIRRFEFELAGTSDDNIKIVRDCFNGQTVPGLNNINVRITRKLF</sequence>
<dbReference type="GO" id="GO:0020037">
    <property type="term" value="F:heme binding"/>
    <property type="evidence" value="ECO:0007669"/>
    <property type="project" value="InterPro"/>
</dbReference>
<dbReference type="InterPro" id="IPR002401">
    <property type="entry name" value="Cyt_P450_E_grp-I"/>
</dbReference>
<dbReference type="STRING" id="2070753.A0A3A2ZKH9"/>
<dbReference type="EMBL" id="MVGC01000150">
    <property type="protein sequence ID" value="RJE22813.1"/>
    <property type="molecule type" value="Genomic_DNA"/>
</dbReference>
<dbReference type="OrthoDB" id="3945418at2759"/>
<keyword evidence="6 8" id="KW-0408">Iron</keyword>
<evidence type="ECO:0000256" key="4">
    <source>
        <dbReference type="ARBA" id="ARBA00022723"/>
    </source>
</evidence>
<evidence type="ECO:0000313" key="11">
    <source>
        <dbReference type="Proteomes" id="UP000266188"/>
    </source>
</evidence>
<name>A0A3A2ZKH9_9EURO</name>
<evidence type="ECO:0000256" key="6">
    <source>
        <dbReference type="ARBA" id="ARBA00023004"/>
    </source>
</evidence>
<evidence type="ECO:0000256" key="2">
    <source>
        <dbReference type="ARBA" id="ARBA00010617"/>
    </source>
</evidence>
<dbReference type="Pfam" id="PF00067">
    <property type="entry name" value="p450"/>
    <property type="match status" value="1"/>
</dbReference>
<feature type="binding site" description="axial binding residue" evidence="8">
    <location>
        <position position="446"/>
    </location>
    <ligand>
        <name>heme</name>
        <dbReference type="ChEBI" id="CHEBI:30413"/>
    </ligand>
    <ligandPart>
        <name>Fe</name>
        <dbReference type="ChEBI" id="CHEBI:18248"/>
    </ligandPart>
</feature>
<dbReference type="GO" id="GO:0005506">
    <property type="term" value="F:iron ion binding"/>
    <property type="evidence" value="ECO:0007669"/>
    <property type="project" value="InterPro"/>
</dbReference>
<evidence type="ECO:0000256" key="8">
    <source>
        <dbReference type="PIRSR" id="PIRSR602401-1"/>
    </source>
</evidence>
<comment type="caution">
    <text evidence="10">The sequence shown here is derived from an EMBL/GenBank/DDBJ whole genome shotgun (WGS) entry which is preliminary data.</text>
</comment>
<proteinExistence type="inferred from homology"/>
<dbReference type="InterPro" id="IPR050121">
    <property type="entry name" value="Cytochrome_P450_monoxygenase"/>
</dbReference>
<evidence type="ECO:0000256" key="9">
    <source>
        <dbReference type="SAM" id="Phobius"/>
    </source>
</evidence>
<dbReference type="GO" id="GO:0016705">
    <property type="term" value="F:oxidoreductase activity, acting on paired donors, with incorporation or reduction of molecular oxygen"/>
    <property type="evidence" value="ECO:0007669"/>
    <property type="project" value="InterPro"/>
</dbReference>
<dbReference type="GO" id="GO:0004497">
    <property type="term" value="F:monooxygenase activity"/>
    <property type="evidence" value="ECO:0007669"/>
    <property type="project" value="UniProtKB-KW"/>
</dbReference>
<organism evidence="10 11">
    <name type="scientific">Aspergillus sclerotialis</name>
    <dbReference type="NCBI Taxonomy" id="2070753"/>
    <lineage>
        <taxon>Eukaryota</taxon>
        <taxon>Fungi</taxon>
        <taxon>Dikarya</taxon>
        <taxon>Ascomycota</taxon>
        <taxon>Pezizomycotina</taxon>
        <taxon>Eurotiomycetes</taxon>
        <taxon>Eurotiomycetidae</taxon>
        <taxon>Eurotiales</taxon>
        <taxon>Aspergillaceae</taxon>
        <taxon>Aspergillus</taxon>
        <taxon>Aspergillus subgen. Polypaecilum</taxon>
    </lineage>
</organism>
<evidence type="ECO:0000256" key="5">
    <source>
        <dbReference type="ARBA" id="ARBA00023002"/>
    </source>
</evidence>
<evidence type="ECO:0000256" key="3">
    <source>
        <dbReference type="ARBA" id="ARBA00022617"/>
    </source>
</evidence>
<evidence type="ECO:0000256" key="1">
    <source>
        <dbReference type="ARBA" id="ARBA00001971"/>
    </source>
</evidence>
<dbReference type="PANTHER" id="PTHR24305">
    <property type="entry name" value="CYTOCHROME P450"/>
    <property type="match status" value="1"/>
</dbReference>
<keyword evidence="3 8" id="KW-0349">Heme</keyword>
<evidence type="ECO:0000313" key="10">
    <source>
        <dbReference type="EMBL" id="RJE22813.1"/>
    </source>
</evidence>
<comment type="cofactor">
    <cofactor evidence="1 8">
        <name>heme</name>
        <dbReference type="ChEBI" id="CHEBI:30413"/>
    </cofactor>
</comment>
<evidence type="ECO:0000256" key="7">
    <source>
        <dbReference type="ARBA" id="ARBA00023033"/>
    </source>
</evidence>
<dbReference type="CDD" id="cd11062">
    <property type="entry name" value="CYP58-like"/>
    <property type="match status" value="1"/>
</dbReference>
<protein>
    <submittedName>
        <fullName evidence="10">Cytochrome P450</fullName>
    </submittedName>
</protein>
<dbReference type="InterPro" id="IPR036396">
    <property type="entry name" value="Cyt_P450_sf"/>
</dbReference>
<keyword evidence="9" id="KW-0472">Membrane</keyword>
<dbReference type="PANTHER" id="PTHR24305:SF157">
    <property type="entry name" value="N-ACETYLTRYPTOPHAN 6-HYDROXYLASE IVOC-RELATED"/>
    <property type="match status" value="1"/>
</dbReference>
<dbReference type="InterPro" id="IPR001128">
    <property type="entry name" value="Cyt_P450"/>
</dbReference>
<accession>A0A3A2ZKH9</accession>
<dbReference type="PRINTS" id="PR00463">
    <property type="entry name" value="EP450I"/>
</dbReference>
<dbReference type="SUPFAM" id="SSF48264">
    <property type="entry name" value="Cytochrome P450"/>
    <property type="match status" value="1"/>
</dbReference>
<keyword evidence="7" id="KW-0503">Monooxygenase</keyword>
<dbReference type="Gene3D" id="1.10.630.10">
    <property type="entry name" value="Cytochrome P450"/>
    <property type="match status" value="1"/>
</dbReference>
<keyword evidence="4 8" id="KW-0479">Metal-binding</keyword>
<dbReference type="Proteomes" id="UP000266188">
    <property type="component" value="Unassembled WGS sequence"/>
</dbReference>
<dbReference type="AlphaFoldDB" id="A0A3A2ZKH9"/>